<dbReference type="AlphaFoldDB" id="A0A8S1LGF4"/>
<gene>
    <name evidence="2" type="ORF">PSON_ATCC_30995.1.T0200038</name>
</gene>
<reference evidence="2" key="1">
    <citation type="submission" date="2021-01" db="EMBL/GenBank/DDBJ databases">
        <authorList>
            <consortium name="Genoscope - CEA"/>
            <person name="William W."/>
        </authorList>
    </citation>
    <scope>NUCLEOTIDE SEQUENCE</scope>
</reference>
<dbReference type="Proteomes" id="UP000692954">
    <property type="component" value="Unassembled WGS sequence"/>
</dbReference>
<evidence type="ECO:0000256" key="1">
    <source>
        <dbReference type="ARBA" id="ARBA00022737"/>
    </source>
</evidence>
<keyword evidence="1" id="KW-0677">Repeat</keyword>
<evidence type="ECO:0000313" key="2">
    <source>
        <dbReference type="EMBL" id="CAD8065102.1"/>
    </source>
</evidence>
<name>A0A8S1LGF4_9CILI</name>
<dbReference type="SMART" id="SM00698">
    <property type="entry name" value="MORN"/>
    <property type="match status" value="7"/>
</dbReference>
<dbReference type="EMBL" id="CAJJDN010000020">
    <property type="protein sequence ID" value="CAD8065102.1"/>
    <property type="molecule type" value="Genomic_DNA"/>
</dbReference>
<dbReference type="PANTHER" id="PTHR43215:SF14">
    <property type="entry name" value="RADIAL SPOKE HEAD 1 HOMOLOG"/>
    <property type="match status" value="1"/>
</dbReference>
<dbReference type="Pfam" id="PF02493">
    <property type="entry name" value="MORN"/>
    <property type="match status" value="6"/>
</dbReference>
<evidence type="ECO:0000313" key="3">
    <source>
        <dbReference type="Proteomes" id="UP000692954"/>
    </source>
</evidence>
<keyword evidence="3" id="KW-1185">Reference proteome</keyword>
<organism evidence="2 3">
    <name type="scientific">Paramecium sonneborni</name>
    <dbReference type="NCBI Taxonomy" id="65129"/>
    <lineage>
        <taxon>Eukaryota</taxon>
        <taxon>Sar</taxon>
        <taxon>Alveolata</taxon>
        <taxon>Ciliophora</taxon>
        <taxon>Intramacronucleata</taxon>
        <taxon>Oligohymenophorea</taxon>
        <taxon>Peniculida</taxon>
        <taxon>Parameciidae</taxon>
        <taxon>Paramecium</taxon>
    </lineage>
</organism>
<comment type="caution">
    <text evidence="2">The sequence shown here is derived from an EMBL/GenBank/DDBJ whole genome shotgun (WGS) entry which is preliminary data.</text>
</comment>
<accession>A0A8S1LGF4</accession>
<evidence type="ECO:0008006" key="4">
    <source>
        <dbReference type="Google" id="ProtNLM"/>
    </source>
</evidence>
<protein>
    <recommendedName>
        <fullName evidence="4">MORN repeat protein</fullName>
    </recommendedName>
</protein>
<dbReference type="OrthoDB" id="296831at2759"/>
<proteinExistence type="predicted"/>
<sequence length="314" mass="36958">MGGTIPRERWGKSMMECNMDSENSESEIIEQPSIIQTQPSDQQSFVYQKFNIDQNFPNWLKEMYIKHGAYQSNEKLQLEEQCYFNQQESDGYIFFQGFMQAEQKHGYGIMLKDEQFYEGSFQYDIKCGWGRQMEQNLLMQGYWQNNQIVRDLEIKKVNEKYFGQCLNGKPHGKGKLKFEEEDEIYEGDFVNGIREGKGILINLIYNCQYDGDFKNDKLEGKGIFIFDNGQEYEGEFQNNQMNGKGYMKYLDGRFYKGDFLENKQHGKGIMKDKDGIYEGEFENGQKHGFGRMKLNNKNELFGKWENGVLKEKGE</sequence>
<dbReference type="InterPro" id="IPR003409">
    <property type="entry name" value="MORN"/>
</dbReference>
<dbReference type="PANTHER" id="PTHR43215">
    <property type="entry name" value="RADIAL SPOKE HEAD 1 HOMOLOG"/>
    <property type="match status" value="1"/>
</dbReference>